<evidence type="ECO:0000313" key="2">
    <source>
        <dbReference type="Proteomes" id="UP000295756"/>
    </source>
</evidence>
<sequence>MINLHQYLKSQYESGVYSHYDVQAKQQVTDYDLGCQHARQDFSNHQLHHYPSMLLRFGNLILRGKLIEIVLFVQGYNDQKRALQNKS</sequence>
<protein>
    <submittedName>
        <fullName evidence="1">Uncharacterized protein</fullName>
    </submittedName>
</protein>
<dbReference type="RefSeq" id="WP_013102856.1">
    <property type="nucleotide sequence ID" value="NZ_CP037939.1"/>
</dbReference>
<evidence type="ECO:0000313" key="1">
    <source>
        <dbReference type="EMBL" id="QBR46770.1"/>
    </source>
</evidence>
<name>A0ABX5SHD8_9LACO</name>
<gene>
    <name evidence="1" type="ORF">EW139_00975</name>
</gene>
<organism evidence="1 2">
    <name type="scientific">Leuconostoc kimchii</name>
    <dbReference type="NCBI Taxonomy" id="136609"/>
    <lineage>
        <taxon>Bacteria</taxon>
        <taxon>Bacillati</taxon>
        <taxon>Bacillota</taxon>
        <taxon>Bacilli</taxon>
        <taxon>Lactobacillales</taxon>
        <taxon>Lactobacillaceae</taxon>
        <taxon>Leuconostoc</taxon>
    </lineage>
</organism>
<accession>A0ABX5SHD8</accession>
<dbReference type="EMBL" id="CP037939">
    <property type="protein sequence ID" value="QBR46770.1"/>
    <property type="molecule type" value="Genomic_DNA"/>
</dbReference>
<keyword evidence="2" id="KW-1185">Reference proteome</keyword>
<proteinExistence type="predicted"/>
<reference evidence="1 2" key="1">
    <citation type="submission" date="2019-03" db="EMBL/GenBank/DDBJ databases">
        <title>Complete Genome Sequence of Leuconostoc kimchii strain NKJ218 Isolated from Homemade Kimchi.</title>
        <authorList>
            <person name="Jung J.Y."/>
            <person name="Jin H.M."/>
            <person name="Jung J.-W."/>
            <person name="Lee S.-Y."/>
            <person name="Ryu B.-G."/>
            <person name="Han S.-S."/>
            <person name="Kang H.K."/>
            <person name="Choi H.W."/>
            <person name="Chung E.J."/>
            <person name="Choi K.-M."/>
        </authorList>
    </citation>
    <scope>NUCLEOTIDE SEQUENCE [LARGE SCALE GENOMIC DNA]</scope>
    <source>
        <strain evidence="1 2">NKJ218</strain>
    </source>
</reference>
<dbReference type="Proteomes" id="UP000295756">
    <property type="component" value="Chromosome"/>
</dbReference>